<dbReference type="Proteomes" id="UP000318478">
    <property type="component" value="Unassembled WGS sequence"/>
</dbReference>
<dbReference type="InterPro" id="IPR008988">
    <property type="entry name" value="Transcriptional_repressor_C"/>
</dbReference>
<evidence type="ECO:0000256" key="5">
    <source>
        <dbReference type="ARBA" id="ARBA00024227"/>
    </source>
</evidence>
<keyword evidence="2" id="KW-0547">Nucleotide-binding</keyword>
<feature type="domain" description="BPL/LPL catalytic" evidence="7">
    <location>
        <begin position="6"/>
        <end position="199"/>
    </location>
</feature>
<dbReference type="NCBIfam" id="TIGR00121">
    <property type="entry name" value="birA_ligase"/>
    <property type="match status" value="1"/>
</dbReference>
<dbReference type="EC" id="6.3.4.15" evidence="5"/>
<comment type="catalytic activity">
    <reaction evidence="6">
        <text>biotin + L-lysyl-[protein] + ATP = N(6)-biotinyl-L-lysyl-[protein] + AMP + diphosphate + H(+)</text>
        <dbReference type="Rhea" id="RHEA:11756"/>
        <dbReference type="Rhea" id="RHEA-COMP:9752"/>
        <dbReference type="Rhea" id="RHEA-COMP:10505"/>
        <dbReference type="ChEBI" id="CHEBI:15378"/>
        <dbReference type="ChEBI" id="CHEBI:29969"/>
        <dbReference type="ChEBI" id="CHEBI:30616"/>
        <dbReference type="ChEBI" id="CHEBI:33019"/>
        <dbReference type="ChEBI" id="CHEBI:57586"/>
        <dbReference type="ChEBI" id="CHEBI:83144"/>
        <dbReference type="ChEBI" id="CHEBI:456215"/>
        <dbReference type="EC" id="6.3.4.15"/>
    </reaction>
</comment>
<evidence type="ECO:0000256" key="3">
    <source>
        <dbReference type="ARBA" id="ARBA00022840"/>
    </source>
</evidence>
<keyword evidence="4" id="KW-0092">Biotin</keyword>
<dbReference type="AlphaFoldDB" id="A0A5C5YQG0"/>
<proteinExistence type="predicted"/>
<dbReference type="PROSITE" id="PS51733">
    <property type="entry name" value="BPL_LPL_CATALYTIC"/>
    <property type="match status" value="1"/>
</dbReference>
<dbReference type="OrthoDB" id="9807064at2"/>
<dbReference type="SUPFAM" id="SSF50037">
    <property type="entry name" value="C-terminal domain of transcriptional repressors"/>
    <property type="match status" value="1"/>
</dbReference>
<evidence type="ECO:0000256" key="2">
    <source>
        <dbReference type="ARBA" id="ARBA00022741"/>
    </source>
</evidence>
<dbReference type="InterPro" id="IPR004408">
    <property type="entry name" value="Biotin_CoA_COase_ligase"/>
</dbReference>
<organism evidence="8 9">
    <name type="scientific">Posidoniimonas polymericola</name>
    <dbReference type="NCBI Taxonomy" id="2528002"/>
    <lineage>
        <taxon>Bacteria</taxon>
        <taxon>Pseudomonadati</taxon>
        <taxon>Planctomycetota</taxon>
        <taxon>Planctomycetia</taxon>
        <taxon>Pirellulales</taxon>
        <taxon>Lacipirellulaceae</taxon>
        <taxon>Posidoniimonas</taxon>
    </lineage>
</organism>
<dbReference type="Pfam" id="PF02237">
    <property type="entry name" value="BPL_C"/>
    <property type="match status" value="1"/>
</dbReference>
<dbReference type="SUPFAM" id="SSF55681">
    <property type="entry name" value="Class II aaRS and biotin synthetases"/>
    <property type="match status" value="1"/>
</dbReference>
<evidence type="ECO:0000259" key="7">
    <source>
        <dbReference type="PROSITE" id="PS51733"/>
    </source>
</evidence>
<reference evidence="8 9" key="1">
    <citation type="submission" date="2019-02" db="EMBL/GenBank/DDBJ databases">
        <title>Deep-cultivation of Planctomycetes and their phenomic and genomic characterization uncovers novel biology.</title>
        <authorList>
            <person name="Wiegand S."/>
            <person name="Jogler M."/>
            <person name="Boedeker C."/>
            <person name="Pinto D."/>
            <person name="Vollmers J."/>
            <person name="Rivas-Marin E."/>
            <person name="Kohn T."/>
            <person name="Peeters S.H."/>
            <person name="Heuer A."/>
            <person name="Rast P."/>
            <person name="Oberbeckmann S."/>
            <person name="Bunk B."/>
            <person name="Jeske O."/>
            <person name="Meyerdierks A."/>
            <person name="Storesund J.E."/>
            <person name="Kallscheuer N."/>
            <person name="Luecker S."/>
            <person name="Lage O.M."/>
            <person name="Pohl T."/>
            <person name="Merkel B.J."/>
            <person name="Hornburger P."/>
            <person name="Mueller R.-W."/>
            <person name="Bruemmer F."/>
            <person name="Labrenz M."/>
            <person name="Spormann A.M."/>
            <person name="Op Den Camp H."/>
            <person name="Overmann J."/>
            <person name="Amann R."/>
            <person name="Jetten M.S.M."/>
            <person name="Mascher T."/>
            <person name="Medema M.H."/>
            <person name="Devos D.P."/>
            <person name="Kaster A.-K."/>
            <person name="Ovreas L."/>
            <person name="Rohde M."/>
            <person name="Galperin M.Y."/>
            <person name="Jogler C."/>
        </authorList>
    </citation>
    <scope>NUCLEOTIDE SEQUENCE [LARGE SCALE GENOMIC DNA]</scope>
    <source>
        <strain evidence="8 9">Pla123a</strain>
    </source>
</reference>
<dbReference type="CDD" id="cd16442">
    <property type="entry name" value="BPL"/>
    <property type="match status" value="1"/>
</dbReference>
<evidence type="ECO:0000256" key="1">
    <source>
        <dbReference type="ARBA" id="ARBA00022598"/>
    </source>
</evidence>
<keyword evidence="1 8" id="KW-0436">Ligase</keyword>
<sequence>MSNASDNTIDIRRLIDEAPVHHVHYLPETDSTNEVALHRAGEVAADQSELVLTSRQLRGKGRGENRWHAGEGALTFSLITPRLSLPREQTPRISLTAGLAMCHAVEQFVGGGHPQLKWPNDVFLNGRKAAGILIESPGDSVDRFVIGIGLNVNNPLTDAPAEVRDLATSLSEAAGQSLPLTDVLIACLQQLDACLKLLLAGSEELARGWRSASLLDGRKVRLALPTEAIEGVCRGIGDDGALLIETPSGERACYGGVVERFE</sequence>
<evidence type="ECO:0000313" key="9">
    <source>
        <dbReference type="Proteomes" id="UP000318478"/>
    </source>
</evidence>
<accession>A0A5C5YQG0</accession>
<dbReference type="GO" id="GO:0005524">
    <property type="term" value="F:ATP binding"/>
    <property type="evidence" value="ECO:0007669"/>
    <property type="project" value="UniProtKB-KW"/>
</dbReference>
<gene>
    <name evidence="8" type="primary">birA</name>
    <name evidence="8" type="ORF">Pla123a_18570</name>
</gene>
<evidence type="ECO:0000256" key="6">
    <source>
        <dbReference type="ARBA" id="ARBA00047846"/>
    </source>
</evidence>
<evidence type="ECO:0000313" key="8">
    <source>
        <dbReference type="EMBL" id="TWT77202.1"/>
    </source>
</evidence>
<protein>
    <recommendedName>
        <fullName evidence="5">biotin--[biotin carboxyl-carrier protein] ligase</fullName>
        <ecNumber evidence="5">6.3.4.15</ecNumber>
    </recommendedName>
</protein>
<dbReference type="InterPro" id="IPR003142">
    <property type="entry name" value="BPL_C"/>
</dbReference>
<dbReference type="PANTHER" id="PTHR12835">
    <property type="entry name" value="BIOTIN PROTEIN LIGASE"/>
    <property type="match status" value="1"/>
</dbReference>
<dbReference type="PANTHER" id="PTHR12835:SF5">
    <property type="entry name" value="BIOTIN--PROTEIN LIGASE"/>
    <property type="match status" value="1"/>
</dbReference>
<keyword evidence="9" id="KW-1185">Reference proteome</keyword>
<dbReference type="Pfam" id="PF03099">
    <property type="entry name" value="BPL_LplA_LipB"/>
    <property type="match status" value="1"/>
</dbReference>
<evidence type="ECO:0000256" key="4">
    <source>
        <dbReference type="ARBA" id="ARBA00023267"/>
    </source>
</evidence>
<dbReference type="InterPro" id="IPR004143">
    <property type="entry name" value="BPL_LPL_catalytic"/>
</dbReference>
<dbReference type="EMBL" id="SJPO01000004">
    <property type="protein sequence ID" value="TWT77202.1"/>
    <property type="molecule type" value="Genomic_DNA"/>
</dbReference>
<dbReference type="GO" id="GO:0004077">
    <property type="term" value="F:biotin--[biotin carboxyl-carrier protein] ligase activity"/>
    <property type="evidence" value="ECO:0007669"/>
    <property type="project" value="UniProtKB-EC"/>
</dbReference>
<dbReference type="RefSeq" id="WP_146586139.1">
    <property type="nucleotide sequence ID" value="NZ_SJPO01000004.1"/>
</dbReference>
<dbReference type="Gene3D" id="2.30.30.100">
    <property type="match status" value="1"/>
</dbReference>
<comment type="caution">
    <text evidence="8">The sequence shown here is derived from an EMBL/GenBank/DDBJ whole genome shotgun (WGS) entry which is preliminary data.</text>
</comment>
<dbReference type="InterPro" id="IPR045864">
    <property type="entry name" value="aa-tRNA-synth_II/BPL/LPL"/>
</dbReference>
<dbReference type="Gene3D" id="3.30.930.10">
    <property type="entry name" value="Bira Bifunctional Protein, Domain 2"/>
    <property type="match status" value="1"/>
</dbReference>
<dbReference type="GO" id="GO:0005737">
    <property type="term" value="C:cytoplasm"/>
    <property type="evidence" value="ECO:0007669"/>
    <property type="project" value="TreeGrafter"/>
</dbReference>
<keyword evidence="3" id="KW-0067">ATP-binding</keyword>
<name>A0A5C5YQG0_9BACT</name>